<dbReference type="Pfam" id="PF00117">
    <property type="entry name" value="GATase"/>
    <property type="match status" value="1"/>
</dbReference>
<accession>A0A2V1N083</accession>
<sequence length="232" mass="25952">MEVDLVDTWLSARIMKAKGVPNMKIDVILHSEDDSLGFIQEWADKHHHELVLHRPTDSDGVQTIQPHRVNLLISLGGGELLKFKKTAWFAVERELMRRLSAFNIPQFGIGIGAQQLASALGGTITSMAHQTAGWQLVNATRADTVKLPDLMTVFQEPHDRIVMPRAQRLFNSALDHCQGFKFKNAVGLQFHLEVMPETQRQLAGGGDSKVNWTTNQRVLDELLDTLVKNGTN</sequence>
<name>A0A2V1N083_9LACO</name>
<dbReference type="AlphaFoldDB" id="A0A2V1N083"/>
<dbReference type="InterPro" id="IPR017926">
    <property type="entry name" value="GATASE"/>
</dbReference>
<dbReference type="InterPro" id="IPR029062">
    <property type="entry name" value="Class_I_gatase-like"/>
</dbReference>
<dbReference type="OrthoDB" id="9807137at2"/>
<dbReference type="Proteomes" id="UP000245080">
    <property type="component" value="Unassembled WGS sequence"/>
</dbReference>
<dbReference type="EMBL" id="QCXQ01000003">
    <property type="protein sequence ID" value="PWF99834.1"/>
    <property type="molecule type" value="Genomic_DNA"/>
</dbReference>
<keyword evidence="3" id="KW-1185">Reference proteome</keyword>
<comment type="caution">
    <text evidence="2">The sequence shown here is derived from an EMBL/GenBank/DDBJ whole genome shotgun (WGS) entry which is preliminary data.</text>
</comment>
<organism evidence="2 3">
    <name type="scientific">Levilactobacillus bambusae</name>
    <dbReference type="NCBI Taxonomy" id="2024736"/>
    <lineage>
        <taxon>Bacteria</taxon>
        <taxon>Bacillati</taxon>
        <taxon>Bacillota</taxon>
        <taxon>Bacilli</taxon>
        <taxon>Lactobacillales</taxon>
        <taxon>Lactobacillaceae</taxon>
        <taxon>Levilactobacillus</taxon>
    </lineage>
</organism>
<protein>
    <recommendedName>
        <fullName evidence="1">Glutamine amidotransferase domain-containing protein</fullName>
    </recommendedName>
</protein>
<dbReference type="SUPFAM" id="SSF52317">
    <property type="entry name" value="Class I glutamine amidotransferase-like"/>
    <property type="match status" value="1"/>
</dbReference>
<feature type="domain" description="Glutamine amidotransferase" evidence="1">
    <location>
        <begin position="92"/>
        <end position="200"/>
    </location>
</feature>
<reference evidence="2 3" key="1">
    <citation type="journal article" date="2018" name="Int. J. Syst. Evol. Microbiol.">
        <title>Lactobacillus bambusae sp. nov., isolated from a traditional fermented Ma-bamboo shoots of Taiwan.</title>
        <authorList>
            <person name="Wang L.-T."/>
        </authorList>
    </citation>
    <scope>NUCLEOTIDE SEQUENCE [LARGE SCALE GENOMIC DNA]</scope>
    <source>
        <strain evidence="2 3">BS-W1</strain>
    </source>
</reference>
<evidence type="ECO:0000313" key="3">
    <source>
        <dbReference type="Proteomes" id="UP000245080"/>
    </source>
</evidence>
<proteinExistence type="predicted"/>
<dbReference type="Gene3D" id="3.40.50.880">
    <property type="match status" value="1"/>
</dbReference>
<evidence type="ECO:0000259" key="1">
    <source>
        <dbReference type="Pfam" id="PF00117"/>
    </source>
</evidence>
<evidence type="ECO:0000313" key="2">
    <source>
        <dbReference type="EMBL" id="PWF99834.1"/>
    </source>
</evidence>
<gene>
    <name evidence="2" type="ORF">DCM90_07175</name>
</gene>